<feature type="transmembrane region" description="Helical" evidence="1">
    <location>
        <begin position="385"/>
        <end position="411"/>
    </location>
</feature>
<keyword evidence="1" id="KW-1133">Transmembrane helix</keyword>
<dbReference type="AlphaFoldDB" id="A0A9P0KV15"/>
<comment type="caution">
    <text evidence="2">The sequence shown here is derived from an EMBL/GenBank/DDBJ whole genome shotgun (WGS) entry which is preliminary data.</text>
</comment>
<dbReference type="InterPro" id="IPR005240">
    <property type="entry name" value="DUF389"/>
</dbReference>
<reference evidence="2" key="1">
    <citation type="submission" date="2022-03" db="EMBL/GenBank/DDBJ databases">
        <authorList>
            <person name="Sayadi A."/>
        </authorList>
    </citation>
    <scope>NUCLEOTIDE SEQUENCE</scope>
</reference>
<gene>
    <name evidence="2" type="ORF">ACAOBT_LOCUS12959</name>
</gene>
<organism evidence="2 3">
    <name type="scientific">Acanthoscelides obtectus</name>
    <name type="common">Bean weevil</name>
    <name type="synonym">Bruchus obtectus</name>
    <dbReference type="NCBI Taxonomy" id="200917"/>
    <lineage>
        <taxon>Eukaryota</taxon>
        <taxon>Metazoa</taxon>
        <taxon>Ecdysozoa</taxon>
        <taxon>Arthropoda</taxon>
        <taxon>Hexapoda</taxon>
        <taxon>Insecta</taxon>
        <taxon>Pterygota</taxon>
        <taxon>Neoptera</taxon>
        <taxon>Endopterygota</taxon>
        <taxon>Coleoptera</taxon>
        <taxon>Polyphaga</taxon>
        <taxon>Cucujiformia</taxon>
        <taxon>Chrysomeloidea</taxon>
        <taxon>Chrysomelidae</taxon>
        <taxon>Bruchinae</taxon>
        <taxon>Bruchini</taxon>
        <taxon>Acanthoscelides</taxon>
    </lineage>
</organism>
<feature type="transmembrane region" description="Helical" evidence="1">
    <location>
        <begin position="332"/>
        <end position="354"/>
    </location>
</feature>
<evidence type="ECO:0000313" key="3">
    <source>
        <dbReference type="Proteomes" id="UP001152888"/>
    </source>
</evidence>
<sequence>MAGVVFIVCIPTENHEKNLRKKKKVLIDDNPRILSSVNGSHYNSYNYQEYNGVGGKKKANKGNGNGSGNDYQQTMEKIVQDILQMFHITNSTWCKRDQDNYQHVIFSVDSTDRCDDILEILKDNYIGQKYDSTVNVLPCSIQYKSDNEYSGYSEEDCPASPEYEKHHTAWDRFLSSVRARLTVAQVVENVKIHASLTFDFLLLIFMSTVMCAVGLVENSNVYLLSSMVMCPMMGPVLAGTFGFVIQHRHLMKMGVQNELIGLGIANLVGFSYGCVISSITEWYGSLGGTHDWPTYEMTSRGELRGLWVGSLTALLSGAVVALGILSDNIASLVGVAISTSLTVPAVNAGLFWALSTVYYIKGPEFVAKQNLKLYNYYSNDPIYELLSYGAISICLSFLNIICIFAAGIIVFKIKEVAPMSLRDHARRTFWKHDIRVARDYNRTVHSDQGSCMLKKIREDLTHYHTMGYDHIYQSTVSKDIHLGNVKRPEYTWSPHMDPKGNDVRKVTDLYDMLMKKTSSLSSKPIQTVSSPKTGRYRRLSQIFVKDDKLDSINEYHGNRLAEIHSNSASSTEGTNTLEKKRFTVTPCKTDPLLA</sequence>
<keyword evidence="1" id="KW-0472">Membrane</keyword>
<feature type="transmembrane region" description="Helical" evidence="1">
    <location>
        <begin position="304"/>
        <end position="325"/>
    </location>
</feature>
<dbReference type="PANTHER" id="PTHR20992:SF9">
    <property type="entry name" value="AT15442P-RELATED"/>
    <property type="match status" value="1"/>
</dbReference>
<name>A0A9P0KV15_ACAOB</name>
<dbReference type="PANTHER" id="PTHR20992">
    <property type="entry name" value="AT15442P-RELATED"/>
    <property type="match status" value="1"/>
</dbReference>
<feature type="transmembrane region" description="Helical" evidence="1">
    <location>
        <begin position="196"/>
        <end position="216"/>
    </location>
</feature>
<dbReference type="OrthoDB" id="543859at2759"/>
<dbReference type="EMBL" id="CAKOFQ010006867">
    <property type="protein sequence ID" value="CAH1977924.1"/>
    <property type="molecule type" value="Genomic_DNA"/>
</dbReference>
<keyword evidence="1" id="KW-0812">Transmembrane</keyword>
<feature type="transmembrane region" description="Helical" evidence="1">
    <location>
        <begin position="222"/>
        <end position="247"/>
    </location>
</feature>
<feature type="transmembrane region" description="Helical" evidence="1">
    <location>
        <begin position="259"/>
        <end position="284"/>
    </location>
</feature>
<proteinExistence type="predicted"/>
<dbReference type="Pfam" id="PF04087">
    <property type="entry name" value="DUF389"/>
    <property type="match status" value="1"/>
</dbReference>
<dbReference type="Proteomes" id="UP001152888">
    <property type="component" value="Unassembled WGS sequence"/>
</dbReference>
<keyword evidence="3" id="KW-1185">Reference proteome</keyword>
<evidence type="ECO:0000256" key="1">
    <source>
        <dbReference type="SAM" id="Phobius"/>
    </source>
</evidence>
<protein>
    <submittedName>
        <fullName evidence="2">Uncharacterized protein</fullName>
    </submittedName>
</protein>
<evidence type="ECO:0000313" key="2">
    <source>
        <dbReference type="EMBL" id="CAH1977924.1"/>
    </source>
</evidence>
<accession>A0A9P0KV15</accession>